<dbReference type="Proteomes" id="UP000291084">
    <property type="component" value="Chromosome 5"/>
</dbReference>
<accession>A0A0S3S503</accession>
<dbReference type="EMBL" id="AP015038">
    <property type="protein sequence ID" value="BAT87932.1"/>
    <property type="molecule type" value="Genomic_DNA"/>
</dbReference>
<feature type="region of interest" description="Disordered" evidence="1">
    <location>
        <begin position="120"/>
        <end position="158"/>
    </location>
</feature>
<keyword evidence="4" id="KW-1185">Reference proteome</keyword>
<dbReference type="InterPro" id="IPR057670">
    <property type="entry name" value="SH3_retrovirus"/>
</dbReference>
<organism evidence="3 4">
    <name type="scientific">Vigna angularis var. angularis</name>
    <dbReference type="NCBI Taxonomy" id="157739"/>
    <lineage>
        <taxon>Eukaryota</taxon>
        <taxon>Viridiplantae</taxon>
        <taxon>Streptophyta</taxon>
        <taxon>Embryophyta</taxon>
        <taxon>Tracheophyta</taxon>
        <taxon>Spermatophyta</taxon>
        <taxon>Magnoliopsida</taxon>
        <taxon>eudicotyledons</taxon>
        <taxon>Gunneridae</taxon>
        <taxon>Pentapetalae</taxon>
        <taxon>rosids</taxon>
        <taxon>fabids</taxon>
        <taxon>Fabales</taxon>
        <taxon>Fabaceae</taxon>
        <taxon>Papilionoideae</taxon>
        <taxon>50 kb inversion clade</taxon>
        <taxon>NPAAA clade</taxon>
        <taxon>indigoferoid/millettioid clade</taxon>
        <taxon>Phaseoleae</taxon>
        <taxon>Vigna</taxon>
    </lineage>
</organism>
<feature type="compositionally biased region" description="Low complexity" evidence="1">
    <location>
        <begin position="120"/>
        <end position="142"/>
    </location>
</feature>
<evidence type="ECO:0000313" key="4">
    <source>
        <dbReference type="Proteomes" id="UP000291084"/>
    </source>
</evidence>
<dbReference type="AlphaFoldDB" id="A0A0S3S503"/>
<evidence type="ECO:0000259" key="2">
    <source>
        <dbReference type="Pfam" id="PF25597"/>
    </source>
</evidence>
<feature type="domain" description="Retroviral polymerase SH3-like" evidence="2">
    <location>
        <begin position="30"/>
        <end position="92"/>
    </location>
</feature>
<name>A0A0S3S503_PHAAN</name>
<dbReference type="Pfam" id="PF25597">
    <property type="entry name" value="SH3_retrovirus"/>
    <property type="match status" value="1"/>
</dbReference>
<reference evidence="3 4" key="1">
    <citation type="journal article" date="2015" name="Sci. Rep.">
        <title>The power of single molecule real-time sequencing technology in the de novo assembly of a eukaryotic genome.</title>
        <authorList>
            <person name="Sakai H."/>
            <person name="Naito K."/>
            <person name="Ogiso-Tanaka E."/>
            <person name="Takahashi Y."/>
            <person name="Iseki K."/>
            <person name="Muto C."/>
            <person name="Satou K."/>
            <person name="Teruya K."/>
            <person name="Shiroma A."/>
            <person name="Shimoji M."/>
            <person name="Hirano T."/>
            <person name="Itoh T."/>
            <person name="Kaga A."/>
            <person name="Tomooka N."/>
        </authorList>
    </citation>
    <scope>NUCLEOTIDE SEQUENCE [LARGE SCALE GENOMIC DNA]</scope>
    <source>
        <strain evidence="4">cv. Shumari</strain>
    </source>
</reference>
<evidence type="ECO:0000256" key="1">
    <source>
        <dbReference type="SAM" id="MobiDB-lite"/>
    </source>
</evidence>
<evidence type="ECO:0000313" key="3">
    <source>
        <dbReference type="EMBL" id="BAT87932.1"/>
    </source>
</evidence>
<sequence>MPTPLLNNDSPHERLYGCLCDLSSLHTFACLCYVNNLNLHRKKFDRRAISGTFLGFRPNTKGYLYLNLNNQKIEVSRNIVFYETHFPYHVQSSTSHDNNSLSLPIPANYNNDYGNLESSFPFPDTTTSTANDTTNTDIATSDNDADIPHTDNTDTALT</sequence>
<proteinExistence type="predicted"/>
<gene>
    <name evidence="3" type="primary">Vigan.05G135700</name>
    <name evidence="3" type="ORF">VIGAN_05135700</name>
</gene>
<protein>
    <recommendedName>
        <fullName evidence="2">Retroviral polymerase SH3-like domain-containing protein</fullName>
    </recommendedName>
</protein>